<dbReference type="Proteomes" id="UP001385951">
    <property type="component" value="Unassembled WGS sequence"/>
</dbReference>
<keyword evidence="1" id="KW-0472">Membrane</keyword>
<organism evidence="2 3">
    <name type="scientific">Cerrena zonata</name>
    <dbReference type="NCBI Taxonomy" id="2478898"/>
    <lineage>
        <taxon>Eukaryota</taxon>
        <taxon>Fungi</taxon>
        <taxon>Dikarya</taxon>
        <taxon>Basidiomycota</taxon>
        <taxon>Agaricomycotina</taxon>
        <taxon>Agaricomycetes</taxon>
        <taxon>Polyporales</taxon>
        <taxon>Cerrenaceae</taxon>
        <taxon>Cerrena</taxon>
    </lineage>
</organism>
<proteinExistence type="predicted"/>
<feature type="transmembrane region" description="Helical" evidence="1">
    <location>
        <begin position="121"/>
        <end position="143"/>
    </location>
</feature>
<feature type="transmembrane region" description="Helical" evidence="1">
    <location>
        <begin position="85"/>
        <end position="109"/>
    </location>
</feature>
<feature type="transmembrane region" description="Helical" evidence="1">
    <location>
        <begin position="42"/>
        <end position="64"/>
    </location>
</feature>
<dbReference type="EMBL" id="JASBNA010000040">
    <property type="protein sequence ID" value="KAK7681549.1"/>
    <property type="molecule type" value="Genomic_DNA"/>
</dbReference>
<reference evidence="2 3" key="1">
    <citation type="submission" date="2022-09" db="EMBL/GenBank/DDBJ databases">
        <authorList>
            <person name="Palmer J.M."/>
        </authorList>
    </citation>
    <scope>NUCLEOTIDE SEQUENCE [LARGE SCALE GENOMIC DNA]</scope>
    <source>
        <strain evidence="2 3">DSM 7382</strain>
    </source>
</reference>
<gene>
    <name evidence="2" type="ORF">QCA50_015281</name>
</gene>
<dbReference type="AlphaFoldDB" id="A0AAW0FTH4"/>
<keyword evidence="1" id="KW-0812">Transmembrane</keyword>
<evidence type="ECO:0000313" key="3">
    <source>
        <dbReference type="Proteomes" id="UP001385951"/>
    </source>
</evidence>
<accession>A0AAW0FTH4</accession>
<keyword evidence="3" id="KW-1185">Reference proteome</keyword>
<name>A0AAW0FTH4_9APHY</name>
<evidence type="ECO:0000256" key="1">
    <source>
        <dbReference type="SAM" id="Phobius"/>
    </source>
</evidence>
<sequence>MRTVSLLQVTPTKPLLEMASNGNPESHPALAPKPTVKDYRTYVALICAIFSVGSNVAIILCWVHELHFGTSITDGRWRYIDDGNAIALLGFWAQFLQIITVVLGGWAVAQMWARRSVNEGASIVGLQSLGVFSSLGSLLLAYWHIWKRRYPRSSLLFLYIPLIICATLLQYYATAVLTLIVPTFHEVTEPRSIPAQTLPYMSEPAASTPCMNLTGPSLEDCLGNWYSQVTTGNILIFGTTSPSSATFDGEQLPPAWRPIWGVTGPDMTSIALLTRPNPSVIFGVAASRDFTDSIAFSANIPAIIPTITTQCAMVNQTTNVTQVNIADVRYQVPLGIPVLPSGSLAGQLTTNNSTLLITYSTNTPSTNVHCALNLSLSDGSRSTVALTSIANQTGRFADYFGQDPDILNSDGTLGKVNFWPVGLLASLWLRGMGWSAVPANDALSRYLSTLDLTVGTKPHFTNRNVLIANTYEAYTLFLLAGNIDVGFPPWRNDTSNTLQQTYQLHKTQLLTGARTVSRYIALVVVGLDILFVLWSTGMVVFGGGWLPDWSDPAVLICTALASKRNNIWDDSSRGEIQENAWKRLITYRTESDKTVGGARDSSEPLKPFVGFQISNTSSAN</sequence>
<evidence type="ECO:0000313" key="2">
    <source>
        <dbReference type="EMBL" id="KAK7681549.1"/>
    </source>
</evidence>
<comment type="caution">
    <text evidence="2">The sequence shown here is derived from an EMBL/GenBank/DDBJ whole genome shotgun (WGS) entry which is preliminary data.</text>
</comment>
<keyword evidence="1" id="KW-1133">Transmembrane helix</keyword>
<feature type="transmembrane region" description="Helical" evidence="1">
    <location>
        <begin position="155"/>
        <end position="173"/>
    </location>
</feature>
<protein>
    <submittedName>
        <fullName evidence="2">Uncharacterized protein</fullName>
    </submittedName>
</protein>